<feature type="compositionally biased region" description="Basic and acidic residues" evidence="1">
    <location>
        <begin position="101"/>
        <end position="126"/>
    </location>
</feature>
<feature type="compositionally biased region" description="Polar residues" evidence="1">
    <location>
        <begin position="129"/>
        <end position="140"/>
    </location>
</feature>
<feature type="compositionally biased region" description="Basic and acidic residues" evidence="1">
    <location>
        <begin position="78"/>
        <end position="89"/>
    </location>
</feature>
<dbReference type="AlphaFoldDB" id="A0A2N1PTN3"/>
<name>A0A2N1PTN3_9BACT</name>
<evidence type="ECO:0000256" key="1">
    <source>
        <dbReference type="SAM" id="MobiDB-lite"/>
    </source>
</evidence>
<dbReference type="Proteomes" id="UP000233256">
    <property type="component" value="Unassembled WGS sequence"/>
</dbReference>
<feature type="transmembrane region" description="Helical" evidence="2">
    <location>
        <begin position="12"/>
        <end position="30"/>
    </location>
</feature>
<dbReference type="EMBL" id="PGXC01000002">
    <property type="protein sequence ID" value="PKK91704.1"/>
    <property type="molecule type" value="Genomic_DNA"/>
</dbReference>
<evidence type="ECO:0000313" key="3">
    <source>
        <dbReference type="EMBL" id="PKK91704.1"/>
    </source>
</evidence>
<proteinExistence type="predicted"/>
<reference evidence="3 4" key="1">
    <citation type="journal article" date="2017" name="ISME J.">
        <title>Potential for microbial H2 and metal transformations associated with novel bacteria and archaea in deep terrestrial subsurface sediments.</title>
        <authorList>
            <person name="Hernsdorf A.W."/>
            <person name="Amano Y."/>
            <person name="Miyakawa K."/>
            <person name="Ise K."/>
            <person name="Suzuki Y."/>
            <person name="Anantharaman K."/>
            <person name="Probst A."/>
            <person name="Burstein D."/>
            <person name="Thomas B.C."/>
            <person name="Banfield J.F."/>
        </authorList>
    </citation>
    <scope>NUCLEOTIDE SEQUENCE [LARGE SCALE GENOMIC DNA]</scope>
    <source>
        <strain evidence="3">HGW-Wallbacteria-1</strain>
    </source>
</reference>
<keyword evidence="2" id="KW-1133">Transmembrane helix</keyword>
<organism evidence="3 4">
    <name type="scientific">Candidatus Wallbacteria bacterium HGW-Wallbacteria-1</name>
    <dbReference type="NCBI Taxonomy" id="2013854"/>
    <lineage>
        <taxon>Bacteria</taxon>
        <taxon>Candidatus Walliibacteriota</taxon>
    </lineage>
</organism>
<evidence type="ECO:0000256" key="2">
    <source>
        <dbReference type="SAM" id="Phobius"/>
    </source>
</evidence>
<protein>
    <submittedName>
        <fullName evidence="3">Uncharacterized protein</fullName>
    </submittedName>
</protein>
<evidence type="ECO:0000313" key="4">
    <source>
        <dbReference type="Proteomes" id="UP000233256"/>
    </source>
</evidence>
<sequence length="140" mass="15371">MPAQDTGAEIKALGLMVVIALVMGILVIVFKPDYRLASNWESNRNYYPNVKLPKGDPLAASSLKDDTSEAADEAGTETEIRVDAEELRAASRQQKQTISPDRPDIEAISETDPRLDPDYDGDDRLPSKSVDQSLTREALP</sequence>
<gene>
    <name evidence="3" type="ORF">CVV64_03305</name>
</gene>
<comment type="caution">
    <text evidence="3">The sequence shown here is derived from an EMBL/GenBank/DDBJ whole genome shotgun (WGS) entry which is preliminary data.</text>
</comment>
<accession>A0A2N1PTN3</accession>
<keyword evidence="2" id="KW-0812">Transmembrane</keyword>
<feature type="region of interest" description="Disordered" evidence="1">
    <location>
        <begin position="45"/>
        <end position="140"/>
    </location>
</feature>
<keyword evidence="2" id="KW-0472">Membrane</keyword>